<feature type="domain" description="Laminin G" evidence="7">
    <location>
        <begin position="19"/>
        <end position="211"/>
    </location>
</feature>
<dbReference type="InterPro" id="IPR036056">
    <property type="entry name" value="Fibrinogen-like_C"/>
</dbReference>
<comment type="caution">
    <text evidence="9">The sequence shown here is derived from an EMBL/GenBank/DDBJ whole genome shotgun (WGS) entry which is preliminary data.</text>
</comment>
<evidence type="ECO:0000256" key="1">
    <source>
        <dbReference type="ARBA" id="ARBA00023157"/>
    </source>
</evidence>
<feature type="chain" id="PRO_5013310202" evidence="6">
    <location>
        <begin position="19"/>
        <end position="1180"/>
    </location>
</feature>
<dbReference type="PANTHER" id="PTHR15036">
    <property type="entry name" value="PIKACHURIN-LIKE PROTEIN"/>
    <property type="match status" value="1"/>
</dbReference>
<feature type="region of interest" description="Disordered" evidence="4">
    <location>
        <begin position="638"/>
        <end position="709"/>
    </location>
</feature>
<feature type="domain" description="Laminin G" evidence="7">
    <location>
        <begin position="218"/>
        <end position="382"/>
    </location>
</feature>
<dbReference type="InterPro" id="IPR013320">
    <property type="entry name" value="ConA-like_dom_sf"/>
</dbReference>
<dbReference type="SMART" id="SM00282">
    <property type="entry name" value="LamG"/>
    <property type="match status" value="2"/>
</dbReference>
<evidence type="ECO:0000259" key="7">
    <source>
        <dbReference type="PROSITE" id="PS50025"/>
    </source>
</evidence>
<evidence type="ECO:0000256" key="5">
    <source>
        <dbReference type="SAM" id="Phobius"/>
    </source>
</evidence>
<protein>
    <submittedName>
        <fullName evidence="9">Contactin-associated protein-like 5</fullName>
    </submittedName>
</protein>
<feature type="transmembrane region" description="Helical" evidence="5">
    <location>
        <begin position="734"/>
        <end position="755"/>
    </location>
</feature>
<dbReference type="SUPFAM" id="SSF49899">
    <property type="entry name" value="Concanavalin A-like lectins/glucanases"/>
    <property type="match status" value="2"/>
</dbReference>
<dbReference type="CDD" id="cd00110">
    <property type="entry name" value="LamG"/>
    <property type="match status" value="2"/>
</dbReference>
<proteinExistence type="predicted"/>
<dbReference type="SUPFAM" id="SSF57196">
    <property type="entry name" value="EGF/Laminin"/>
    <property type="match status" value="1"/>
</dbReference>
<dbReference type="Gene3D" id="2.60.120.200">
    <property type="match status" value="2"/>
</dbReference>
<evidence type="ECO:0000256" key="4">
    <source>
        <dbReference type="SAM" id="MobiDB-lite"/>
    </source>
</evidence>
<dbReference type="SUPFAM" id="SSF56496">
    <property type="entry name" value="Fibrinogen C-terminal domain-like"/>
    <property type="match status" value="1"/>
</dbReference>
<dbReference type="PANTHER" id="PTHR15036:SF85">
    <property type="entry name" value="SP2353, ISOFORM A"/>
    <property type="match status" value="1"/>
</dbReference>
<organism evidence="9 10">
    <name type="scientific">Stylophora pistillata</name>
    <name type="common">Smooth cauliflower coral</name>
    <dbReference type="NCBI Taxonomy" id="50429"/>
    <lineage>
        <taxon>Eukaryota</taxon>
        <taxon>Metazoa</taxon>
        <taxon>Cnidaria</taxon>
        <taxon>Anthozoa</taxon>
        <taxon>Hexacorallia</taxon>
        <taxon>Scleractinia</taxon>
        <taxon>Astrocoeniina</taxon>
        <taxon>Pocilloporidae</taxon>
        <taxon>Stylophora</taxon>
    </lineage>
</organism>
<keyword evidence="10" id="KW-1185">Reference proteome</keyword>
<comment type="caution">
    <text evidence="2">Lacks conserved residue(s) required for the propagation of feature annotation.</text>
</comment>
<feature type="compositionally biased region" description="Basic and acidic residues" evidence="4">
    <location>
        <begin position="1119"/>
        <end position="1128"/>
    </location>
</feature>
<feature type="compositionally biased region" description="Low complexity" evidence="4">
    <location>
        <begin position="648"/>
        <end position="662"/>
    </location>
</feature>
<feature type="compositionally biased region" description="Basic residues" evidence="4">
    <location>
        <begin position="1088"/>
        <end position="1097"/>
    </location>
</feature>
<dbReference type="Gene3D" id="2.60.120.1000">
    <property type="match status" value="1"/>
</dbReference>
<dbReference type="InterPro" id="IPR001791">
    <property type="entry name" value="Laminin_G"/>
</dbReference>
<dbReference type="PROSITE" id="PS50025">
    <property type="entry name" value="LAM_G_DOMAIN"/>
    <property type="match status" value="2"/>
</dbReference>
<keyword evidence="5" id="KW-0472">Membrane</keyword>
<dbReference type="Pfam" id="PF02210">
    <property type="entry name" value="Laminin_G_2"/>
    <property type="match status" value="2"/>
</dbReference>
<keyword evidence="5" id="KW-1133">Transmembrane helix</keyword>
<feature type="compositionally biased region" description="Basic and acidic residues" evidence="4">
    <location>
        <begin position="1074"/>
        <end position="1087"/>
    </location>
</feature>
<accession>A0A2B4S4W9</accession>
<dbReference type="EMBL" id="LSMT01000205">
    <property type="protein sequence ID" value="PFX23515.1"/>
    <property type="molecule type" value="Genomic_DNA"/>
</dbReference>
<dbReference type="Proteomes" id="UP000225706">
    <property type="component" value="Unassembled WGS sequence"/>
</dbReference>
<evidence type="ECO:0000313" key="9">
    <source>
        <dbReference type="EMBL" id="PFX23515.1"/>
    </source>
</evidence>
<dbReference type="GO" id="GO:0016020">
    <property type="term" value="C:membrane"/>
    <property type="evidence" value="ECO:0007669"/>
    <property type="project" value="UniProtKB-SubCell"/>
</dbReference>
<dbReference type="PROSITE" id="PS50026">
    <property type="entry name" value="EGF_3"/>
    <property type="match status" value="1"/>
</dbReference>
<evidence type="ECO:0000313" key="10">
    <source>
        <dbReference type="Proteomes" id="UP000225706"/>
    </source>
</evidence>
<evidence type="ECO:0000256" key="6">
    <source>
        <dbReference type="SAM" id="SignalP"/>
    </source>
</evidence>
<feature type="domain" description="EGF-like" evidence="8">
    <location>
        <begin position="384"/>
        <end position="421"/>
    </location>
</feature>
<sequence length="1180" mass="132354">MFTVCLLFLALIISYGHGESFTRFDGSTYVTYSYKEEQRTLPDNIRLLFRTIKPSGILLHATSSGGDFITLELLRGKIRYSIFGGSMRNLTSGIVTSRNLENAVVDLADNEWHQVDLEKETTDSLVLYVDITKEVIKVPRFYSRTFGDQTIYLAGVDVGRINSRQPLLSNRDFIPFEGCLDDAHVAINGLMLHNFTRRGNKTLRGRHLYECNGTTEYDPITFKKPESFMKVNVASVDAVKYSLKFRTHDGEGILLFERITKANGARIIVSLVGGTITLRVTFAKKESPVILHGGSNLEDGMWHSVSVDISIRRVILEVDSDISSSQSSSSQGTFLSSSEVYVGANNQGKLGFVGCMRDFMVRGQKLNLTDVYKSQIGEIDKCSLSDLCIPNPCLNGGRCSQARNKTICHCAATDFKGPKCETPAFFMQTCADWWIAGKRSNGYYKINPWHSKPFSVYCNMSNVEGPSTVIFHTQDRIRVKAAKNKNGGRYRHDIKYETTNTRNINYLIASSTHCRQYLAYHCYNSILFDSPKEFILKSGRGARWLSRDGKIQDYWSGAARGSMKCACGMNQTCVERSKSCNCDTLDNTWHDDSGYLTDVTSLPVKSLIFSVDGTNPESRYVLGSLECYGSTTKRTTTTSFPASDTLVTPQPSTKSQTKSPSTIVSTAYKPPISKEDRKRASTTKKAPFSSKTSTGASEVNSQATPESTDDSVDIVVIETPKKYITIRENANQELVLIILSVILSIFVIAIIVLVIKQNLFFPCKCKCLKAPLYHDVRHMDVIELGPPSEAEPEPILQFEASPYPTRNYDIGSSHDCHRTSSPELYSDAETDRLDISNGSSSWISENADVGKDKPEKNTGYEDIDLGLIDLRPSLNARKQLSTEEKFKKLKEVILDVLSASDVRANFSDKKENPVSPVKPKDVHLRESSFEFSQSHLPVNEQLLDSDNDSTATVSELSSDQELFYGDQCAENYPCDKETPCNHDVCDESSKENTLVIYKPSGERRISRNNWISSDPHDNYLSLDVNNLEDDTLEAQPLSSTLSGYDYKERTPTEIDVMSPSAENENYRPTSCDGGGHEVIFHRDDKCKHSSPRSRLFSRQKSEEEALLPSKQANETQEQGSDRLPENFQRHYSGFSNSFYRQPHQQQNASARKSQPENGHTKERRKNSPKQGHSQKYETEL</sequence>
<reference evidence="9" key="1">
    <citation type="journal article" date="2017" name="J. ISSAAS">
        <title>Comparative analysis of the genomes of Stylophora pistillata and Acropora digitifera provides evidence for extensive differences between species of corals.</title>
        <authorList>
            <person name="Voolstra C.R."/>
            <person name="Li Y."/>
            <person name="Liew Y.J."/>
            <person name="Baumgarten S."/>
            <person name="Zoccola D."/>
            <person name="Flot J.-F."/>
            <person name="Tambutte S."/>
            <person name="Allemand D."/>
            <person name="Aranda M."/>
        </authorList>
    </citation>
    <scope>NUCLEOTIDE SEQUENCE</scope>
    <source>
        <strain evidence="9">CSM Monaco</strain>
        <tissue evidence="9">Whole animal</tissue>
    </source>
</reference>
<dbReference type="AlphaFoldDB" id="A0A2B4S4W9"/>
<feature type="compositionally biased region" description="Polar residues" evidence="4">
    <location>
        <begin position="689"/>
        <end position="706"/>
    </location>
</feature>
<dbReference type="CDD" id="cd00054">
    <property type="entry name" value="EGF_CA"/>
    <property type="match status" value="1"/>
</dbReference>
<feature type="disulfide bond" evidence="3">
    <location>
        <begin position="355"/>
        <end position="382"/>
    </location>
</feature>
<dbReference type="OrthoDB" id="26719at2759"/>
<gene>
    <name evidence="9" type="primary">CNTNAP5</name>
    <name evidence="9" type="ORF">AWC38_SpisGene11924</name>
</gene>
<feature type="compositionally biased region" description="Polar residues" evidence="4">
    <location>
        <begin position="1133"/>
        <end position="1157"/>
    </location>
</feature>
<evidence type="ECO:0000256" key="2">
    <source>
        <dbReference type="PROSITE-ProRule" id="PRU00076"/>
    </source>
</evidence>
<dbReference type="InterPro" id="IPR050372">
    <property type="entry name" value="Neurexin-related_CASP"/>
</dbReference>
<feature type="signal peptide" evidence="6">
    <location>
        <begin position="1"/>
        <end position="18"/>
    </location>
</feature>
<dbReference type="InterPro" id="IPR000742">
    <property type="entry name" value="EGF"/>
</dbReference>
<evidence type="ECO:0000259" key="8">
    <source>
        <dbReference type="PROSITE" id="PS50026"/>
    </source>
</evidence>
<evidence type="ECO:0000256" key="3">
    <source>
        <dbReference type="PROSITE-ProRule" id="PRU00122"/>
    </source>
</evidence>
<keyword evidence="2" id="KW-0245">EGF-like domain</keyword>
<keyword evidence="6" id="KW-0732">Signal</keyword>
<keyword evidence="5" id="KW-0812">Transmembrane</keyword>
<keyword evidence="1 3" id="KW-1015">Disulfide bond</keyword>
<name>A0A2B4S4W9_STYPI</name>
<feature type="region of interest" description="Disordered" evidence="4">
    <location>
        <begin position="1034"/>
        <end position="1180"/>
    </location>
</feature>